<evidence type="ECO:0000313" key="3">
    <source>
        <dbReference type="Proteomes" id="UP001383192"/>
    </source>
</evidence>
<gene>
    <name evidence="2" type="ORF">VNI00_017592</name>
</gene>
<evidence type="ECO:0000256" key="1">
    <source>
        <dbReference type="SAM" id="SignalP"/>
    </source>
</evidence>
<sequence length="273" mass="30132">MRRGIRLVLATLLSLLGGGTLAVDPSQSPSESAHLNPRLDWTEASWASIEPSKELAWVKCYDGTFECARLQVPLDYSNPESQSAAIALIRIKSNVSTDSPDYLGPVLYNPGGPGVSGIDLVLGIGQSLVANVLGPEFDFVGFDPRGIARSTPRVSWYETRVERQLWSQPTVKELNHSSDNVASYWTRTKITGQLAEERASDILPYMQTDFTAHEPVICSLLFFSRGARERKTANFGGSRWCCGVIHLLFEFMSNDSSEIGTVLWSDLRYSVPV</sequence>
<accession>A0AAW0B3V3</accession>
<feature type="signal peptide" evidence="1">
    <location>
        <begin position="1"/>
        <end position="22"/>
    </location>
</feature>
<name>A0AAW0B3V3_9AGAR</name>
<proteinExistence type="predicted"/>
<keyword evidence="3" id="KW-1185">Reference proteome</keyword>
<reference evidence="2 3" key="1">
    <citation type="submission" date="2024-01" db="EMBL/GenBank/DDBJ databases">
        <title>A draft genome for a cacao thread blight-causing isolate of Paramarasmius palmivorus.</title>
        <authorList>
            <person name="Baruah I.K."/>
            <person name="Bukari Y."/>
            <person name="Amoako-Attah I."/>
            <person name="Meinhardt L.W."/>
            <person name="Bailey B.A."/>
            <person name="Cohen S.P."/>
        </authorList>
    </citation>
    <scope>NUCLEOTIDE SEQUENCE [LARGE SCALE GENOMIC DNA]</scope>
    <source>
        <strain evidence="2 3">GH-12</strain>
    </source>
</reference>
<feature type="chain" id="PRO_5043552944" description="AB hydrolase-1 domain-containing protein" evidence="1">
    <location>
        <begin position="23"/>
        <end position="273"/>
    </location>
</feature>
<evidence type="ECO:0008006" key="4">
    <source>
        <dbReference type="Google" id="ProtNLM"/>
    </source>
</evidence>
<comment type="caution">
    <text evidence="2">The sequence shown here is derived from an EMBL/GenBank/DDBJ whole genome shotgun (WGS) entry which is preliminary data.</text>
</comment>
<protein>
    <recommendedName>
        <fullName evidence="4">AB hydrolase-1 domain-containing protein</fullName>
    </recommendedName>
</protein>
<keyword evidence="1" id="KW-0732">Signal</keyword>
<dbReference type="Proteomes" id="UP001383192">
    <property type="component" value="Unassembled WGS sequence"/>
</dbReference>
<dbReference type="EMBL" id="JAYKXP010000180">
    <property type="protein sequence ID" value="KAK7020737.1"/>
    <property type="molecule type" value="Genomic_DNA"/>
</dbReference>
<evidence type="ECO:0000313" key="2">
    <source>
        <dbReference type="EMBL" id="KAK7020737.1"/>
    </source>
</evidence>
<dbReference type="AlphaFoldDB" id="A0AAW0B3V3"/>
<organism evidence="2 3">
    <name type="scientific">Paramarasmius palmivorus</name>
    <dbReference type="NCBI Taxonomy" id="297713"/>
    <lineage>
        <taxon>Eukaryota</taxon>
        <taxon>Fungi</taxon>
        <taxon>Dikarya</taxon>
        <taxon>Basidiomycota</taxon>
        <taxon>Agaricomycotina</taxon>
        <taxon>Agaricomycetes</taxon>
        <taxon>Agaricomycetidae</taxon>
        <taxon>Agaricales</taxon>
        <taxon>Marasmiineae</taxon>
        <taxon>Marasmiaceae</taxon>
        <taxon>Paramarasmius</taxon>
    </lineage>
</organism>